<accession>A0ABW7TQP4</accession>
<evidence type="ECO:0000259" key="2">
    <source>
        <dbReference type="Pfam" id="PF09995"/>
    </source>
</evidence>
<name>A0ABW7TQP4_9NOCA</name>
<evidence type="ECO:0000313" key="4">
    <source>
        <dbReference type="Proteomes" id="UP001611263"/>
    </source>
</evidence>
<feature type="region of interest" description="Disordered" evidence="1">
    <location>
        <begin position="442"/>
        <end position="461"/>
    </location>
</feature>
<organism evidence="3 4">
    <name type="scientific">Nocardia carnea</name>
    <dbReference type="NCBI Taxonomy" id="37328"/>
    <lineage>
        <taxon>Bacteria</taxon>
        <taxon>Bacillati</taxon>
        <taxon>Actinomycetota</taxon>
        <taxon>Actinomycetes</taxon>
        <taxon>Mycobacteriales</taxon>
        <taxon>Nocardiaceae</taxon>
        <taxon>Nocardia</taxon>
    </lineage>
</organism>
<evidence type="ECO:0000256" key="1">
    <source>
        <dbReference type="SAM" id="MobiDB-lite"/>
    </source>
</evidence>
<dbReference type="EMBL" id="JBIRUQ010000003">
    <property type="protein sequence ID" value="MFI1462156.1"/>
    <property type="molecule type" value="Genomic_DNA"/>
</dbReference>
<dbReference type="InterPro" id="IPR018713">
    <property type="entry name" value="MPAB/Lcp_cat_dom"/>
</dbReference>
<dbReference type="Pfam" id="PF09995">
    <property type="entry name" value="MPAB_Lcp_cat"/>
    <property type="match status" value="1"/>
</dbReference>
<dbReference type="InterPro" id="IPR037473">
    <property type="entry name" value="Lcp-like"/>
</dbReference>
<sequence>MLPQEPITSPPGRESDLVDTGKRHRFDYYFRPGMPLRPPPPRIAPSGLWFESRKQMLSPWIDIRRVPVQTPQARMMADHLWQGDELMDGVVAAFARVGTAAGRRMLDQALAHGIDTVGEPPAELVALFEHLDNPPGWFDPQRWERGRRLWLNASMSGKTAMLIQDFMGTFVGAEVASATGATGRYVNDPYRRNLETANWFRSMTVAGALDRRSRTFQDTVRVRLMHAQVRAGLKKAWGPDHFARHGNPISNSTMMGAAVTFGLTPLCFDHVHGRRADAEQLDDVMHYWAGIAHVFGVAPELIPATAVEGMRLVDYMVATAGTAPAWTARMAGAATRGFAGDGAVARAKVSAAAPVAGMMAYYSSDVLVRELLAETPLRNVPLQPWKAATGLVSTVEVRARALGDTLPGAQRRLARRARRDDPMWRWQSRIARAAAVRAGIRDTPYDHHDGSADGQLRSIRR</sequence>
<keyword evidence="4" id="KW-1185">Reference proteome</keyword>
<dbReference type="RefSeq" id="WP_051158365.1">
    <property type="nucleotide sequence ID" value="NZ_JBIRUQ010000003.1"/>
</dbReference>
<protein>
    <submittedName>
        <fullName evidence="3">Oxygenase MpaB family protein</fullName>
        <ecNumber evidence="3">1.-.-.-</ecNumber>
    </submittedName>
</protein>
<dbReference type="EC" id="1.-.-.-" evidence="3"/>
<dbReference type="PANTHER" id="PTHR37539">
    <property type="entry name" value="SECRETED PROTEIN-RELATED"/>
    <property type="match status" value="1"/>
</dbReference>
<dbReference type="GeneID" id="93508960"/>
<dbReference type="Proteomes" id="UP001611263">
    <property type="component" value="Unassembled WGS sequence"/>
</dbReference>
<gene>
    <name evidence="3" type="ORF">ACH4WX_15695</name>
</gene>
<dbReference type="GO" id="GO:0016491">
    <property type="term" value="F:oxidoreductase activity"/>
    <property type="evidence" value="ECO:0007669"/>
    <property type="project" value="UniProtKB-KW"/>
</dbReference>
<proteinExistence type="predicted"/>
<feature type="domain" description="ER-bound oxygenase mpaB/mpaB'/Rubber oxygenase catalytic" evidence="2">
    <location>
        <begin position="172"/>
        <end position="367"/>
    </location>
</feature>
<evidence type="ECO:0000313" key="3">
    <source>
        <dbReference type="EMBL" id="MFI1462156.1"/>
    </source>
</evidence>
<keyword evidence="3" id="KW-0560">Oxidoreductase</keyword>
<feature type="compositionally biased region" description="Basic and acidic residues" evidence="1">
    <location>
        <begin position="442"/>
        <end position="451"/>
    </location>
</feature>
<reference evidence="3 4" key="1">
    <citation type="submission" date="2024-10" db="EMBL/GenBank/DDBJ databases">
        <title>The Natural Products Discovery Center: Release of the First 8490 Sequenced Strains for Exploring Actinobacteria Biosynthetic Diversity.</title>
        <authorList>
            <person name="Kalkreuter E."/>
            <person name="Kautsar S.A."/>
            <person name="Yang D."/>
            <person name="Bader C.D."/>
            <person name="Teijaro C.N."/>
            <person name="Fluegel L."/>
            <person name="Davis C.M."/>
            <person name="Simpson J.R."/>
            <person name="Lauterbach L."/>
            <person name="Steele A.D."/>
            <person name="Gui C."/>
            <person name="Meng S."/>
            <person name="Li G."/>
            <person name="Viehrig K."/>
            <person name="Ye F."/>
            <person name="Su P."/>
            <person name="Kiefer A.F."/>
            <person name="Nichols A."/>
            <person name="Cepeda A.J."/>
            <person name="Yan W."/>
            <person name="Fan B."/>
            <person name="Jiang Y."/>
            <person name="Adhikari A."/>
            <person name="Zheng C.-J."/>
            <person name="Schuster L."/>
            <person name="Cowan T.M."/>
            <person name="Smanski M.J."/>
            <person name="Chevrette M.G."/>
            <person name="De Carvalho L.P.S."/>
            <person name="Shen B."/>
        </authorList>
    </citation>
    <scope>NUCLEOTIDE SEQUENCE [LARGE SCALE GENOMIC DNA]</scope>
    <source>
        <strain evidence="3 4">NPDC020568</strain>
    </source>
</reference>
<dbReference type="PANTHER" id="PTHR37539:SF1">
    <property type="entry name" value="ER-BOUND OXYGENASE MPAB_MPAB'_RUBBER OXYGENASE CATALYTIC DOMAIN-CONTAINING PROTEIN"/>
    <property type="match status" value="1"/>
</dbReference>
<comment type="caution">
    <text evidence="3">The sequence shown here is derived from an EMBL/GenBank/DDBJ whole genome shotgun (WGS) entry which is preliminary data.</text>
</comment>